<dbReference type="EMBL" id="MCGQ01000052">
    <property type="protein sequence ID" value="OXY88640.1"/>
    <property type="molecule type" value="Genomic_DNA"/>
</dbReference>
<evidence type="ECO:0000256" key="1">
    <source>
        <dbReference type="ARBA" id="ARBA00004651"/>
    </source>
</evidence>
<evidence type="ECO:0000256" key="7">
    <source>
        <dbReference type="SAM" id="Phobius"/>
    </source>
</evidence>
<dbReference type="PANTHER" id="PTHR30572:SF4">
    <property type="entry name" value="ABC TRANSPORTER PERMEASE YTRF"/>
    <property type="match status" value="1"/>
</dbReference>
<dbReference type="Pfam" id="PF02687">
    <property type="entry name" value="FtsX"/>
    <property type="match status" value="1"/>
</dbReference>
<evidence type="ECO:0000313" key="10">
    <source>
        <dbReference type="Proteomes" id="UP000215483"/>
    </source>
</evidence>
<evidence type="ECO:0000256" key="2">
    <source>
        <dbReference type="ARBA" id="ARBA00022475"/>
    </source>
</evidence>
<gene>
    <name evidence="9" type="ORF">BEK98_41070</name>
</gene>
<dbReference type="InterPro" id="IPR003838">
    <property type="entry name" value="ABC3_permease_C"/>
</dbReference>
<reference evidence="9 10" key="1">
    <citation type="submission" date="2016-07" db="EMBL/GenBank/DDBJ databases">
        <title>Draft genome of Streptomyces diastatochromogenes.</title>
        <authorList>
            <person name="Podduturi R."/>
            <person name="Lukassen M.B."/>
            <person name="Clausen N."/>
            <person name="Nielsen J.L."/>
            <person name="Jorgensen N.O."/>
        </authorList>
    </citation>
    <scope>NUCLEOTIDE SEQUENCE [LARGE SCALE GENOMIC DNA]</scope>
    <source>
        <strain evidence="9 10">DSM 40608</strain>
    </source>
</reference>
<keyword evidence="3 7" id="KW-0812">Transmembrane</keyword>
<organism evidence="9 10">
    <name type="scientific">Streptomyces diastatochromogenes</name>
    <dbReference type="NCBI Taxonomy" id="42236"/>
    <lineage>
        <taxon>Bacteria</taxon>
        <taxon>Bacillati</taxon>
        <taxon>Actinomycetota</taxon>
        <taxon>Actinomycetes</taxon>
        <taxon>Kitasatosporales</taxon>
        <taxon>Streptomycetaceae</taxon>
        <taxon>Streptomyces</taxon>
    </lineage>
</organism>
<protein>
    <recommendedName>
        <fullName evidence="8">ABC3 transporter permease C-terminal domain-containing protein</fullName>
    </recommendedName>
</protein>
<evidence type="ECO:0000259" key="8">
    <source>
        <dbReference type="Pfam" id="PF02687"/>
    </source>
</evidence>
<accession>A0A233RZ22</accession>
<keyword evidence="5 7" id="KW-0472">Membrane</keyword>
<dbReference type="GO" id="GO:0022857">
    <property type="term" value="F:transmembrane transporter activity"/>
    <property type="evidence" value="ECO:0007669"/>
    <property type="project" value="TreeGrafter"/>
</dbReference>
<comment type="similarity">
    <text evidence="6">Belongs to the ABC-4 integral membrane protein family.</text>
</comment>
<keyword evidence="2" id="KW-1003">Cell membrane</keyword>
<dbReference type="AlphaFoldDB" id="A0A233RZ22"/>
<feature type="domain" description="ABC3 transporter permease C-terminal" evidence="8">
    <location>
        <begin position="2"/>
        <end position="103"/>
    </location>
</feature>
<evidence type="ECO:0000256" key="5">
    <source>
        <dbReference type="ARBA" id="ARBA00023136"/>
    </source>
</evidence>
<proteinExistence type="inferred from homology"/>
<evidence type="ECO:0000256" key="4">
    <source>
        <dbReference type="ARBA" id="ARBA00022989"/>
    </source>
</evidence>
<evidence type="ECO:0000256" key="6">
    <source>
        <dbReference type="ARBA" id="ARBA00038076"/>
    </source>
</evidence>
<feature type="transmembrane region" description="Helical" evidence="7">
    <location>
        <begin position="76"/>
        <end position="99"/>
    </location>
</feature>
<dbReference type="InterPro" id="IPR050250">
    <property type="entry name" value="Macrolide_Exporter_MacB"/>
</dbReference>
<evidence type="ECO:0000256" key="3">
    <source>
        <dbReference type="ARBA" id="ARBA00022692"/>
    </source>
</evidence>
<comment type="caution">
    <text evidence="9">The sequence shown here is derived from an EMBL/GenBank/DDBJ whole genome shotgun (WGS) entry which is preliminary data.</text>
</comment>
<name>A0A233RZ22_STRDA</name>
<keyword evidence="10" id="KW-1185">Reference proteome</keyword>
<comment type="subcellular location">
    <subcellularLocation>
        <location evidence="1">Cell membrane</location>
        <topology evidence="1">Multi-pass membrane protein</topology>
    </subcellularLocation>
</comment>
<evidence type="ECO:0000313" key="9">
    <source>
        <dbReference type="EMBL" id="OXY88640.1"/>
    </source>
</evidence>
<dbReference type="PANTHER" id="PTHR30572">
    <property type="entry name" value="MEMBRANE COMPONENT OF TRANSPORTER-RELATED"/>
    <property type="match status" value="1"/>
</dbReference>
<dbReference type="GO" id="GO:0005886">
    <property type="term" value="C:plasma membrane"/>
    <property type="evidence" value="ECO:0007669"/>
    <property type="project" value="UniProtKB-SubCell"/>
</dbReference>
<keyword evidence="4 7" id="KW-1133">Transmembrane helix</keyword>
<dbReference type="Proteomes" id="UP000215483">
    <property type="component" value="Unassembled WGS sequence"/>
</dbReference>
<sequence>MGIASTTFVAVLERTAEIGLRRALGARARHIAAQFLTESTALGLIGGPVGTALAVAAVLVVALAKSWTAVLDPATVLPAPLLGAAVGLLAGLCPSVRAARVEPPEALRR</sequence>
<feature type="transmembrane region" description="Helical" evidence="7">
    <location>
        <begin position="41"/>
        <end position="64"/>
    </location>
</feature>